<gene>
    <name evidence="1" type="ORF">SCALOS_LOCUS5826</name>
</gene>
<keyword evidence="2" id="KW-1185">Reference proteome</keyword>
<protein>
    <submittedName>
        <fullName evidence="1">5346_t:CDS:1</fullName>
    </submittedName>
</protein>
<dbReference type="EMBL" id="CAJVPM010010106">
    <property type="protein sequence ID" value="CAG8570232.1"/>
    <property type="molecule type" value="Genomic_DNA"/>
</dbReference>
<name>A0ACA9M4W2_9GLOM</name>
<reference evidence="1" key="1">
    <citation type="submission" date="2021-06" db="EMBL/GenBank/DDBJ databases">
        <authorList>
            <person name="Kallberg Y."/>
            <person name="Tangrot J."/>
            <person name="Rosling A."/>
        </authorList>
    </citation>
    <scope>NUCLEOTIDE SEQUENCE</scope>
    <source>
        <strain evidence="1">AU212A</strain>
    </source>
</reference>
<proteinExistence type="predicted"/>
<evidence type="ECO:0000313" key="1">
    <source>
        <dbReference type="EMBL" id="CAG8570232.1"/>
    </source>
</evidence>
<sequence>MARLLTLFLVSVFVSFVLSAPTQDVGLNNEKTLNMVPRTSADEKPIMQTHHTAPDTVTPVGDNTGHHVLREDESDESDIKEGTDESDIEESRELISDPLLRSNIESLVAQSSVEATETLDANEFINIQPVRETLDNIVSTSDLFHFPGAPRKYRVVVLPKGKALHFVYKVIVFPKGKFAHTKIFKLIIIPSKITKLGKKVTFIVIPKDAPGSWKKYSIFIPHKS</sequence>
<comment type="caution">
    <text evidence="1">The sequence shown here is derived from an EMBL/GenBank/DDBJ whole genome shotgun (WGS) entry which is preliminary data.</text>
</comment>
<accession>A0ACA9M4W2</accession>
<evidence type="ECO:0000313" key="2">
    <source>
        <dbReference type="Proteomes" id="UP000789860"/>
    </source>
</evidence>
<organism evidence="1 2">
    <name type="scientific">Scutellospora calospora</name>
    <dbReference type="NCBI Taxonomy" id="85575"/>
    <lineage>
        <taxon>Eukaryota</taxon>
        <taxon>Fungi</taxon>
        <taxon>Fungi incertae sedis</taxon>
        <taxon>Mucoromycota</taxon>
        <taxon>Glomeromycotina</taxon>
        <taxon>Glomeromycetes</taxon>
        <taxon>Diversisporales</taxon>
        <taxon>Gigasporaceae</taxon>
        <taxon>Scutellospora</taxon>
    </lineage>
</organism>
<dbReference type="Proteomes" id="UP000789860">
    <property type="component" value="Unassembled WGS sequence"/>
</dbReference>